<accession>B4GQI6</accession>
<dbReference type="Gene3D" id="1.20.1250.20">
    <property type="entry name" value="MFS general substrate transporter like domains"/>
    <property type="match status" value="1"/>
</dbReference>
<dbReference type="InterPro" id="IPR011701">
    <property type="entry name" value="MFS"/>
</dbReference>
<gene>
    <name evidence="6" type="primary">Dper\GL16140</name>
    <name evidence="6" type="ORF">Dper_GL16140</name>
</gene>
<dbReference type="GO" id="GO:0016020">
    <property type="term" value="C:membrane"/>
    <property type="evidence" value="ECO:0007669"/>
    <property type="project" value="UniProtKB-SubCell"/>
</dbReference>
<proteinExistence type="predicted"/>
<dbReference type="eggNOG" id="KOG2532">
    <property type="taxonomic scope" value="Eukaryota"/>
</dbReference>
<reference evidence="6 7" key="1">
    <citation type="journal article" date="2007" name="Nature">
        <title>Evolution of genes and genomes on the Drosophila phylogeny.</title>
        <authorList>
            <consortium name="Drosophila 12 Genomes Consortium"/>
            <person name="Clark A.G."/>
            <person name="Eisen M.B."/>
            <person name="Smith D.R."/>
            <person name="Bergman C.M."/>
            <person name="Oliver B."/>
            <person name="Markow T.A."/>
            <person name="Kaufman T.C."/>
            <person name="Kellis M."/>
            <person name="Gelbart W."/>
            <person name="Iyer V.N."/>
            <person name="Pollard D.A."/>
            <person name="Sackton T.B."/>
            <person name="Larracuente A.M."/>
            <person name="Singh N.D."/>
            <person name="Abad J.P."/>
            <person name="Abt D.N."/>
            <person name="Adryan B."/>
            <person name="Aguade M."/>
            <person name="Akashi H."/>
            <person name="Anderson W.W."/>
            <person name="Aquadro C.F."/>
            <person name="Ardell D.H."/>
            <person name="Arguello R."/>
            <person name="Artieri C.G."/>
            <person name="Barbash D.A."/>
            <person name="Barker D."/>
            <person name="Barsanti P."/>
            <person name="Batterham P."/>
            <person name="Batzoglou S."/>
            <person name="Begun D."/>
            <person name="Bhutkar A."/>
            <person name="Blanco E."/>
            <person name="Bosak S.A."/>
            <person name="Bradley R.K."/>
            <person name="Brand A.D."/>
            <person name="Brent M.R."/>
            <person name="Brooks A.N."/>
            <person name="Brown R.H."/>
            <person name="Butlin R.K."/>
            <person name="Caggese C."/>
            <person name="Calvi B.R."/>
            <person name="Bernardo de Carvalho A."/>
            <person name="Caspi A."/>
            <person name="Castrezana S."/>
            <person name="Celniker S.E."/>
            <person name="Chang J.L."/>
            <person name="Chapple C."/>
            <person name="Chatterji S."/>
            <person name="Chinwalla A."/>
            <person name="Civetta A."/>
            <person name="Clifton S.W."/>
            <person name="Comeron J.M."/>
            <person name="Costello J.C."/>
            <person name="Coyne J.A."/>
            <person name="Daub J."/>
            <person name="David R.G."/>
            <person name="Delcher A.L."/>
            <person name="Delehaunty K."/>
            <person name="Do C.B."/>
            <person name="Ebling H."/>
            <person name="Edwards K."/>
            <person name="Eickbush T."/>
            <person name="Evans J.D."/>
            <person name="Filipski A."/>
            <person name="Findeiss S."/>
            <person name="Freyhult E."/>
            <person name="Fulton L."/>
            <person name="Fulton R."/>
            <person name="Garcia A.C."/>
            <person name="Gardiner A."/>
            <person name="Garfield D.A."/>
            <person name="Garvin B.E."/>
            <person name="Gibson G."/>
            <person name="Gilbert D."/>
            <person name="Gnerre S."/>
            <person name="Godfrey J."/>
            <person name="Good R."/>
            <person name="Gotea V."/>
            <person name="Gravely B."/>
            <person name="Greenberg A.J."/>
            <person name="Griffiths-Jones S."/>
            <person name="Gross S."/>
            <person name="Guigo R."/>
            <person name="Gustafson E.A."/>
            <person name="Haerty W."/>
            <person name="Hahn M.W."/>
            <person name="Halligan D.L."/>
            <person name="Halpern A.L."/>
            <person name="Halter G.M."/>
            <person name="Han M.V."/>
            <person name="Heger A."/>
            <person name="Hillier L."/>
            <person name="Hinrichs A.S."/>
            <person name="Holmes I."/>
            <person name="Hoskins R.A."/>
            <person name="Hubisz M.J."/>
            <person name="Hultmark D."/>
            <person name="Huntley M.A."/>
            <person name="Jaffe D.B."/>
            <person name="Jagadeeshan S."/>
            <person name="Jeck W.R."/>
            <person name="Johnson J."/>
            <person name="Jones C.D."/>
            <person name="Jordan W.C."/>
            <person name="Karpen G.H."/>
            <person name="Kataoka E."/>
            <person name="Keightley P.D."/>
            <person name="Kheradpour P."/>
            <person name="Kirkness E.F."/>
            <person name="Koerich L.B."/>
            <person name="Kristiansen K."/>
            <person name="Kudrna D."/>
            <person name="Kulathinal R.J."/>
            <person name="Kumar S."/>
            <person name="Kwok R."/>
            <person name="Lander E."/>
            <person name="Langley C.H."/>
            <person name="Lapoint R."/>
            <person name="Lazzaro B.P."/>
            <person name="Lee S.J."/>
            <person name="Levesque L."/>
            <person name="Li R."/>
            <person name="Lin C.F."/>
            <person name="Lin M.F."/>
            <person name="Lindblad-Toh K."/>
            <person name="Llopart A."/>
            <person name="Long M."/>
            <person name="Low L."/>
            <person name="Lozovsky E."/>
            <person name="Lu J."/>
            <person name="Luo M."/>
            <person name="Machado C.A."/>
            <person name="Makalowski W."/>
            <person name="Marzo M."/>
            <person name="Matsuda M."/>
            <person name="Matzkin L."/>
            <person name="McAllister B."/>
            <person name="McBride C.S."/>
            <person name="McKernan B."/>
            <person name="McKernan K."/>
            <person name="Mendez-Lago M."/>
            <person name="Minx P."/>
            <person name="Mollenhauer M.U."/>
            <person name="Montooth K."/>
            <person name="Mount S.M."/>
            <person name="Mu X."/>
            <person name="Myers E."/>
            <person name="Negre B."/>
            <person name="Newfeld S."/>
            <person name="Nielsen R."/>
            <person name="Noor M.A."/>
            <person name="O'Grady P."/>
            <person name="Pachter L."/>
            <person name="Papaceit M."/>
            <person name="Parisi M.J."/>
            <person name="Parisi M."/>
            <person name="Parts L."/>
            <person name="Pedersen J.S."/>
            <person name="Pesole G."/>
            <person name="Phillippy A.M."/>
            <person name="Ponting C.P."/>
            <person name="Pop M."/>
            <person name="Porcelli D."/>
            <person name="Powell J.R."/>
            <person name="Prohaska S."/>
            <person name="Pruitt K."/>
            <person name="Puig M."/>
            <person name="Quesneville H."/>
            <person name="Ram K.R."/>
            <person name="Rand D."/>
            <person name="Rasmussen M.D."/>
            <person name="Reed L.K."/>
            <person name="Reenan R."/>
            <person name="Reily A."/>
            <person name="Remington K.A."/>
            <person name="Rieger T.T."/>
            <person name="Ritchie M.G."/>
            <person name="Robin C."/>
            <person name="Rogers Y.H."/>
            <person name="Rohde C."/>
            <person name="Rozas J."/>
            <person name="Rubenfield M.J."/>
            <person name="Ruiz A."/>
            <person name="Russo S."/>
            <person name="Salzberg S.L."/>
            <person name="Sanchez-Gracia A."/>
            <person name="Saranga D.J."/>
            <person name="Sato H."/>
            <person name="Schaeffer S.W."/>
            <person name="Schatz M.C."/>
            <person name="Schlenke T."/>
            <person name="Schwartz R."/>
            <person name="Segarra C."/>
            <person name="Singh R.S."/>
            <person name="Sirot L."/>
            <person name="Sirota M."/>
            <person name="Sisneros N.B."/>
            <person name="Smith C.D."/>
            <person name="Smith T.F."/>
            <person name="Spieth J."/>
            <person name="Stage D.E."/>
            <person name="Stark A."/>
            <person name="Stephan W."/>
            <person name="Strausberg R.L."/>
            <person name="Strempel S."/>
            <person name="Sturgill D."/>
            <person name="Sutton G."/>
            <person name="Sutton G.G."/>
            <person name="Tao W."/>
            <person name="Teichmann S."/>
            <person name="Tobari Y.N."/>
            <person name="Tomimura Y."/>
            <person name="Tsolas J.M."/>
            <person name="Valente V.L."/>
            <person name="Venter E."/>
            <person name="Venter J.C."/>
            <person name="Vicario S."/>
            <person name="Vieira F.G."/>
            <person name="Vilella A.J."/>
            <person name="Villasante A."/>
            <person name="Walenz B."/>
            <person name="Wang J."/>
            <person name="Wasserman M."/>
            <person name="Watts T."/>
            <person name="Wilson D."/>
            <person name="Wilson R.K."/>
            <person name="Wing R.A."/>
            <person name="Wolfner M.F."/>
            <person name="Wong A."/>
            <person name="Wong G.K."/>
            <person name="Wu C.I."/>
            <person name="Wu G."/>
            <person name="Yamamoto D."/>
            <person name="Yang H.P."/>
            <person name="Yang S.P."/>
            <person name="Yorke J.A."/>
            <person name="Yoshida K."/>
            <person name="Zdobnov E."/>
            <person name="Zhang P."/>
            <person name="Zhang Y."/>
            <person name="Zimin A.V."/>
            <person name="Baldwin J."/>
            <person name="Abdouelleil A."/>
            <person name="Abdulkadir J."/>
            <person name="Abebe A."/>
            <person name="Abera B."/>
            <person name="Abreu J."/>
            <person name="Acer S.C."/>
            <person name="Aftuck L."/>
            <person name="Alexander A."/>
            <person name="An P."/>
            <person name="Anderson E."/>
            <person name="Anderson S."/>
            <person name="Arachi H."/>
            <person name="Azer M."/>
            <person name="Bachantsang P."/>
            <person name="Barry A."/>
            <person name="Bayul T."/>
            <person name="Berlin A."/>
            <person name="Bessette D."/>
            <person name="Bloom T."/>
            <person name="Blye J."/>
            <person name="Boguslavskiy L."/>
            <person name="Bonnet C."/>
            <person name="Boukhgalter B."/>
            <person name="Bourzgui I."/>
            <person name="Brown A."/>
            <person name="Cahill P."/>
            <person name="Channer S."/>
            <person name="Cheshatsang Y."/>
            <person name="Chuda L."/>
            <person name="Citroen M."/>
            <person name="Collymore A."/>
            <person name="Cooke P."/>
            <person name="Costello M."/>
            <person name="D'Aco K."/>
            <person name="Daza R."/>
            <person name="De Haan G."/>
            <person name="DeGray S."/>
            <person name="DeMaso C."/>
            <person name="Dhargay N."/>
            <person name="Dooley K."/>
            <person name="Dooley E."/>
            <person name="Doricent M."/>
            <person name="Dorje P."/>
            <person name="Dorjee K."/>
            <person name="Dupes A."/>
            <person name="Elong R."/>
            <person name="Falk J."/>
            <person name="Farina A."/>
            <person name="Faro S."/>
            <person name="Ferguson D."/>
            <person name="Fisher S."/>
            <person name="Foley C.D."/>
            <person name="Franke A."/>
            <person name="Friedrich D."/>
            <person name="Gadbois L."/>
            <person name="Gearin G."/>
            <person name="Gearin C.R."/>
            <person name="Giannoukos G."/>
            <person name="Goode T."/>
            <person name="Graham J."/>
            <person name="Grandbois E."/>
            <person name="Grewal S."/>
            <person name="Gyaltsen K."/>
            <person name="Hafez N."/>
            <person name="Hagos B."/>
            <person name="Hall J."/>
            <person name="Henson C."/>
            <person name="Hollinger A."/>
            <person name="Honan T."/>
            <person name="Huard M.D."/>
            <person name="Hughes L."/>
            <person name="Hurhula B."/>
            <person name="Husby M.E."/>
            <person name="Kamat A."/>
            <person name="Kanga B."/>
            <person name="Kashin S."/>
            <person name="Khazanovich D."/>
            <person name="Kisner P."/>
            <person name="Lance K."/>
            <person name="Lara M."/>
            <person name="Lee W."/>
            <person name="Lennon N."/>
            <person name="Letendre F."/>
            <person name="LeVine R."/>
            <person name="Lipovsky A."/>
            <person name="Liu X."/>
            <person name="Liu J."/>
            <person name="Liu S."/>
            <person name="Lokyitsang T."/>
            <person name="Lokyitsang Y."/>
            <person name="Lubonja R."/>
            <person name="Lui A."/>
            <person name="MacDonald P."/>
            <person name="Magnisalis V."/>
            <person name="Maru K."/>
            <person name="Matthews C."/>
            <person name="McCusker W."/>
            <person name="McDonough S."/>
            <person name="Mehta T."/>
            <person name="Meldrim J."/>
            <person name="Meneus L."/>
            <person name="Mihai O."/>
            <person name="Mihalev A."/>
            <person name="Mihova T."/>
            <person name="Mittelman R."/>
            <person name="Mlenga V."/>
            <person name="Montmayeur A."/>
            <person name="Mulrain L."/>
            <person name="Navidi A."/>
            <person name="Naylor J."/>
            <person name="Negash T."/>
            <person name="Nguyen T."/>
            <person name="Nguyen N."/>
            <person name="Nicol R."/>
            <person name="Norbu C."/>
            <person name="Norbu N."/>
            <person name="Novod N."/>
            <person name="O'Neill B."/>
            <person name="Osman S."/>
            <person name="Markiewicz E."/>
            <person name="Oyono O.L."/>
            <person name="Patti C."/>
            <person name="Phunkhang P."/>
            <person name="Pierre F."/>
            <person name="Priest M."/>
            <person name="Raghuraman S."/>
            <person name="Rege F."/>
            <person name="Reyes R."/>
            <person name="Rise C."/>
            <person name="Rogov P."/>
            <person name="Ross K."/>
            <person name="Ryan E."/>
            <person name="Settipalli S."/>
            <person name="Shea T."/>
            <person name="Sherpa N."/>
            <person name="Shi L."/>
            <person name="Shih D."/>
            <person name="Sparrow T."/>
            <person name="Spaulding J."/>
            <person name="Stalker J."/>
            <person name="Stange-Thomann N."/>
            <person name="Stavropoulos S."/>
            <person name="Stone C."/>
            <person name="Strader C."/>
            <person name="Tesfaye S."/>
            <person name="Thomson T."/>
            <person name="Thoulutsang Y."/>
            <person name="Thoulutsang D."/>
            <person name="Topham K."/>
            <person name="Topping I."/>
            <person name="Tsamla T."/>
            <person name="Vassiliev H."/>
            <person name="Vo A."/>
            <person name="Wangchuk T."/>
            <person name="Wangdi T."/>
            <person name="Weiand M."/>
            <person name="Wilkinson J."/>
            <person name="Wilson A."/>
            <person name="Yadav S."/>
            <person name="Young G."/>
            <person name="Yu Q."/>
            <person name="Zembek L."/>
            <person name="Zhong D."/>
            <person name="Zimmer A."/>
            <person name="Zwirko Z."/>
            <person name="Jaffe D.B."/>
            <person name="Alvarez P."/>
            <person name="Brockman W."/>
            <person name="Butler J."/>
            <person name="Chin C."/>
            <person name="Gnerre S."/>
            <person name="Grabherr M."/>
            <person name="Kleber M."/>
            <person name="Mauceli E."/>
            <person name="MacCallum I."/>
        </authorList>
    </citation>
    <scope>NUCLEOTIDE SEQUENCE [LARGE SCALE GENOMIC DNA]</scope>
    <source>
        <strain evidence="7">MSH-3 / Tucson 14011-0111.49</strain>
    </source>
</reference>
<feature type="transmembrane region" description="Helical" evidence="5">
    <location>
        <begin position="437"/>
        <end position="459"/>
    </location>
</feature>
<feature type="transmembrane region" description="Helical" evidence="5">
    <location>
        <begin position="233"/>
        <end position="254"/>
    </location>
</feature>
<dbReference type="PANTHER" id="PTHR11662:SF415">
    <property type="entry name" value="AT30085P-RELATED"/>
    <property type="match status" value="1"/>
</dbReference>
<dbReference type="HOGENOM" id="CLU_001265_5_0_1"/>
<keyword evidence="7" id="KW-1185">Reference proteome</keyword>
<name>B4GQI6_DROPE</name>
<evidence type="ECO:0000256" key="2">
    <source>
        <dbReference type="ARBA" id="ARBA00022692"/>
    </source>
</evidence>
<dbReference type="GO" id="GO:0006820">
    <property type="term" value="P:monoatomic anion transport"/>
    <property type="evidence" value="ECO:0007669"/>
    <property type="project" value="TreeGrafter"/>
</dbReference>
<evidence type="ECO:0000256" key="1">
    <source>
        <dbReference type="ARBA" id="ARBA00004141"/>
    </source>
</evidence>
<evidence type="ECO:0000256" key="5">
    <source>
        <dbReference type="SAM" id="Phobius"/>
    </source>
</evidence>
<dbReference type="AlphaFoldDB" id="B4GQI6"/>
<evidence type="ECO:0000313" key="7">
    <source>
        <dbReference type="Proteomes" id="UP000008744"/>
    </source>
</evidence>
<dbReference type="EMBL" id="CH479187">
    <property type="protein sequence ID" value="EDW39858.1"/>
    <property type="molecule type" value="Genomic_DNA"/>
</dbReference>
<sequence length="496" mass="54506">MRLCLDLSLNRIVLEGCAHSSHAVAKVKPHNWLTELGVRLNQTENLIRARLRAGREHFYHPPEYRPPEYRPSEWKGRFAAIKQPVKVPSIEPVSVSSRQRISCSEMWSRQTQTLVTAAFYAGYMLTHVPGGRLSECCGGKWILGTAIMSSAILTLLTPVAVRHGGPYALMAIRLGIGLCEGPTFPAVSAMLAQWVPEGERGLLASGVLSGGEIGITLVQLLSGLVMAEEDWPVAFYVVGGGAVAWFLGFTLICYSKPDNCPYIQSEEREYIRSHVSATLLVTSSSAGEDRDELQPPSNAPWKRMLMSTPLWALISASMQHDWSEQQFAQELQKVLEDLRSKGSTLWDELEASIKVTAPHVGNWLVSLTTGTLSDFLIAERILSRTETRRLMSWLVFFCGSMYMVSLKSAGARIWRVLAVGAYYAGIKLLPLDMSPNYAGTLMGISNGMGALPGLLLPYLREFEADHAIVGSVRSALLLICSAYISAEVQSYNQPAG</sequence>
<dbReference type="STRING" id="7234.B4GQI6"/>
<keyword evidence="3 5" id="KW-1133">Transmembrane helix</keyword>
<evidence type="ECO:0000313" key="6">
    <source>
        <dbReference type="EMBL" id="EDW39858.1"/>
    </source>
</evidence>
<dbReference type="OMA" id="AGYMLTH"/>
<dbReference type="InterPro" id="IPR036259">
    <property type="entry name" value="MFS_trans_sf"/>
</dbReference>
<evidence type="ECO:0000256" key="3">
    <source>
        <dbReference type="ARBA" id="ARBA00022989"/>
    </source>
</evidence>
<protein>
    <submittedName>
        <fullName evidence="6">GL16140</fullName>
    </submittedName>
</protein>
<dbReference type="GO" id="GO:0022857">
    <property type="term" value="F:transmembrane transporter activity"/>
    <property type="evidence" value="ECO:0007669"/>
    <property type="project" value="InterPro"/>
</dbReference>
<evidence type="ECO:0000256" key="4">
    <source>
        <dbReference type="ARBA" id="ARBA00023136"/>
    </source>
</evidence>
<keyword evidence="4 5" id="KW-0472">Membrane</keyword>
<dbReference type="Proteomes" id="UP000008744">
    <property type="component" value="Unassembled WGS sequence"/>
</dbReference>
<feature type="transmembrane region" description="Helical" evidence="5">
    <location>
        <begin position="390"/>
        <end position="409"/>
    </location>
</feature>
<organism evidence="7">
    <name type="scientific">Drosophila persimilis</name>
    <name type="common">Fruit fly</name>
    <dbReference type="NCBI Taxonomy" id="7234"/>
    <lineage>
        <taxon>Eukaryota</taxon>
        <taxon>Metazoa</taxon>
        <taxon>Ecdysozoa</taxon>
        <taxon>Arthropoda</taxon>
        <taxon>Hexapoda</taxon>
        <taxon>Insecta</taxon>
        <taxon>Pterygota</taxon>
        <taxon>Neoptera</taxon>
        <taxon>Endopterygota</taxon>
        <taxon>Diptera</taxon>
        <taxon>Brachycera</taxon>
        <taxon>Muscomorpha</taxon>
        <taxon>Ephydroidea</taxon>
        <taxon>Drosophilidae</taxon>
        <taxon>Drosophila</taxon>
        <taxon>Sophophora</taxon>
    </lineage>
</organism>
<dbReference type="KEGG" id="dpe:6595444"/>
<dbReference type="PhylomeDB" id="B4GQI6"/>
<dbReference type="Pfam" id="PF07690">
    <property type="entry name" value="MFS_1"/>
    <property type="match status" value="1"/>
</dbReference>
<dbReference type="SUPFAM" id="SSF103473">
    <property type="entry name" value="MFS general substrate transporter"/>
    <property type="match status" value="1"/>
</dbReference>
<dbReference type="OrthoDB" id="2985014at2759"/>
<dbReference type="InterPro" id="IPR050382">
    <property type="entry name" value="MFS_Na/Anion_cotransporter"/>
</dbReference>
<comment type="subcellular location">
    <subcellularLocation>
        <location evidence="1">Membrane</location>
        <topology evidence="1">Multi-pass membrane protein</topology>
    </subcellularLocation>
</comment>
<keyword evidence="2 5" id="KW-0812">Transmembrane</keyword>
<dbReference type="PANTHER" id="PTHR11662">
    <property type="entry name" value="SOLUTE CARRIER FAMILY 17"/>
    <property type="match status" value="1"/>
</dbReference>